<keyword evidence="1" id="KW-1185">Reference proteome</keyword>
<name>A0A915IWZ7_ROMCU</name>
<evidence type="ECO:0000313" key="1">
    <source>
        <dbReference type="Proteomes" id="UP000887565"/>
    </source>
</evidence>
<proteinExistence type="predicted"/>
<reference evidence="2" key="1">
    <citation type="submission" date="2022-11" db="UniProtKB">
        <authorList>
            <consortium name="WormBaseParasite"/>
        </authorList>
    </citation>
    <scope>IDENTIFICATION</scope>
</reference>
<organism evidence="1 2">
    <name type="scientific">Romanomermis culicivorax</name>
    <name type="common">Nematode worm</name>
    <dbReference type="NCBI Taxonomy" id="13658"/>
    <lineage>
        <taxon>Eukaryota</taxon>
        <taxon>Metazoa</taxon>
        <taxon>Ecdysozoa</taxon>
        <taxon>Nematoda</taxon>
        <taxon>Enoplea</taxon>
        <taxon>Dorylaimia</taxon>
        <taxon>Mermithida</taxon>
        <taxon>Mermithoidea</taxon>
        <taxon>Mermithidae</taxon>
        <taxon>Romanomermis</taxon>
    </lineage>
</organism>
<accession>A0A915IWZ7</accession>
<dbReference type="WBParaSite" id="nRc.2.0.1.t18353-RA">
    <property type="protein sequence ID" value="nRc.2.0.1.t18353-RA"/>
    <property type="gene ID" value="nRc.2.0.1.g18353"/>
</dbReference>
<dbReference type="Proteomes" id="UP000887565">
    <property type="component" value="Unplaced"/>
</dbReference>
<dbReference type="AlphaFoldDB" id="A0A915IWZ7"/>
<evidence type="ECO:0000313" key="2">
    <source>
        <dbReference type="WBParaSite" id="nRc.2.0.1.t18353-RA"/>
    </source>
</evidence>
<protein>
    <submittedName>
        <fullName evidence="2">Uncharacterized protein</fullName>
    </submittedName>
</protein>
<sequence>MNSFILINGQYDDRIVNKYGCYSGISSQKSTTSAEEILRVERKNYSTSTLAKPILDCSIRDCILSETVKTIVR</sequence>